<evidence type="ECO:0000313" key="2">
    <source>
        <dbReference type="EMBL" id="MCX8997811.1"/>
    </source>
</evidence>
<keyword evidence="1" id="KW-0812">Transmembrane</keyword>
<name>A0AAE3N0E4_9HYPH</name>
<evidence type="ECO:0000256" key="1">
    <source>
        <dbReference type="SAM" id="Phobius"/>
    </source>
</evidence>
<organism evidence="2 3">
    <name type="scientific">Ectorhizobium quercum</name>
    <dbReference type="NCBI Taxonomy" id="2965071"/>
    <lineage>
        <taxon>Bacteria</taxon>
        <taxon>Pseudomonadati</taxon>
        <taxon>Pseudomonadota</taxon>
        <taxon>Alphaproteobacteria</taxon>
        <taxon>Hyphomicrobiales</taxon>
        <taxon>Rhizobiaceae</taxon>
        <taxon>Ectorhizobium</taxon>
    </lineage>
</organism>
<keyword evidence="1" id="KW-1133">Transmembrane helix</keyword>
<feature type="transmembrane region" description="Helical" evidence="1">
    <location>
        <begin position="49"/>
        <end position="67"/>
    </location>
</feature>
<proteinExistence type="predicted"/>
<keyword evidence="3" id="KW-1185">Reference proteome</keyword>
<reference evidence="2" key="1">
    <citation type="submission" date="2022-07" db="EMBL/GenBank/DDBJ databases">
        <title>Ectorhizobium quercum gen.nov., sp. nov.</title>
        <authorList>
            <person name="Ma T."/>
            <person name="Li Y."/>
        </authorList>
    </citation>
    <scope>NUCLEOTIDE SEQUENCE</scope>
    <source>
        <strain evidence="2">BDR2-2</strain>
    </source>
</reference>
<feature type="transmembrane region" description="Helical" evidence="1">
    <location>
        <begin position="87"/>
        <end position="109"/>
    </location>
</feature>
<gene>
    <name evidence="2" type="ORF">NOF55_11935</name>
</gene>
<sequence>MPGVRARLKASLPGKTELLAGAPVWGMLMALSAAASLHLGKRLDFPTDTVLLALYFAGGALGWSAALPLARFCAAGRRPDTRLASCLFWLSVATVGITALLFALQYRSFYAQWHAPFMTRIWLNQFVFTSASAVYQFAVMGLRLYLPLGFVFLLAASAIMARRIR</sequence>
<dbReference type="EMBL" id="JANFPI010000003">
    <property type="protein sequence ID" value="MCX8997811.1"/>
    <property type="molecule type" value="Genomic_DNA"/>
</dbReference>
<accession>A0AAE3N0E4</accession>
<evidence type="ECO:0000313" key="3">
    <source>
        <dbReference type="Proteomes" id="UP001208771"/>
    </source>
</evidence>
<protein>
    <submittedName>
        <fullName evidence="2">Uncharacterized protein</fullName>
    </submittedName>
</protein>
<dbReference type="AlphaFoldDB" id="A0AAE3N0E4"/>
<dbReference type="Proteomes" id="UP001208771">
    <property type="component" value="Unassembled WGS sequence"/>
</dbReference>
<comment type="caution">
    <text evidence="2">The sequence shown here is derived from an EMBL/GenBank/DDBJ whole genome shotgun (WGS) entry which is preliminary data.</text>
</comment>
<feature type="transmembrane region" description="Helical" evidence="1">
    <location>
        <begin position="144"/>
        <end position="161"/>
    </location>
</feature>
<feature type="transmembrane region" description="Helical" evidence="1">
    <location>
        <begin position="18"/>
        <end position="37"/>
    </location>
</feature>
<keyword evidence="1" id="KW-0472">Membrane</keyword>